<dbReference type="PROSITE" id="PS01282">
    <property type="entry name" value="BIR_REPEAT_1"/>
    <property type="match status" value="1"/>
</dbReference>
<dbReference type="CDD" id="cd00022">
    <property type="entry name" value="BIR"/>
    <property type="match status" value="2"/>
</dbReference>
<dbReference type="Gene3D" id="3.30.40.10">
    <property type="entry name" value="Zinc/RING finger domain, C3HC4 (zinc finger)"/>
    <property type="match status" value="1"/>
</dbReference>
<name>A0AAD9NP73_RIDPI</name>
<dbReference type="InterPro" id="IPR001370">
    <property type="entry name" value="BIR_rpt"/>
</dbReference>
<dbReference type="SMART" id="SM00184">
    <property type="entry name" value="RING"/>
    <property type="match status" value="1"/>
</dbReference>
<protein>
    <recommendedName>
        <fullName evidence="8">RING-type domain-containing protein</fullName>
    </recommendedName>
</protein>
<feature type="domain" description="RING-type" evidence="8">
    <location>
        <begin position="498"/>
        <end position="533"/>
    </location>
</feature>
<evidence type="ECO:0000313" key="10">
    <source>
        <dbReference type="Proteomes" id="UP001209878"/>
    </source>
</evidence>
<evidence type="ECO:0000256" key="5">
    <source>
        <dbReference type="ARBA" id="ARBA00022833"/>
    </source>
</evidence>
<dbReference type="GO" id="GO:0031398">
    <property type="term" value="P:positive regulation of protein ubiquitination"/>
    <property type="evidence" value="ECO:0007669"/>
    <property type="project" value="TreeGrafter"/>
</dbReference>
<dbReference type="GO" id="GO:0043027">
    <property type="term" value="F:cysteine-type endopeptidase inhibitor activity involved in apoptotic process"/>
    <property type="evidence" value="ECO:0007669"/>
    <property type="project" value="TreeGrafter"/>
</dbReference>
<keyword evidence="10" id="KW-1185">Reference proteome</keyword>
<dbReference type="FunFam" id="1.10.1170.10:FF:000003">
    <property type="entry name" value="E3 ubiquitin-protein ligase XIAP"/>
    <property type="match status" value="1"/>
</dbReference>
<dbReference type="SUPFAM" id="SSF57924">
    <property type="entry name" value="Inhibitor of apoptosis (IAP) repeat"/>
    <property type="match status" value="2"/>
</dbReference>
<keyword evidence="5" id="KW-0862">Zinc</keyword>
<dbReference type="PROSITE" id="PS50089">
    <property type="entry name" value="ZF_RING_2"/>
    <property type="match status" value="1"/>
</dbReference>
<comment type="caution">
    <text evidence="9">The sequence shown here is derived from an EMBL/GenBank/DDBJ whole genome shotgun (WGS) entry which is preliminary data.</text>
</comment>
<dbReference type="Pfam" id="PF13920">
    <property type="entry name" value="zf-C3HC4_3"/>
    <property type="match status" value="1"/>
</dbReference>
<dbReference type="Proteomes" id="UP001209878">
    <property type="component" value="Unassembled WGS sequence"/>
</dbReference>
<keyword evidence="2" id="KW-0053">Apoptosis</keyword>
<proteinExistence type="inferred from homology"/>
<keyword evidence="4 6" id="KW-0863">Zinc-finger</keyword>
<dbReference type="CDD" id="cd16713">
    <property type="entry name" value="RING-HC_BIRC2_3_7"/>
    <property type="match status" value="1"/>
</dbReference>
<dbReference type="AlphaFoldDB" id="A0AAD9NP73"/>
<dbReference type="InterPro" id="IPR050784">
    <property type="entry name" value="IAP"/>
</dbReference>
<dbReference type="FunFam" id="1.10.1170.10:FF:000002">
    <property type="entry name" value="Baculoviral IAP repeat containing 7"/>
    <property type="match status" value="1"/>
</dbReference>
<evidence type="ECO:0000256" key="1">
    <source>
        <dbReference type="ARBA" id="ARBA00006672"/>
    </source>
</evidence>
<keyword evidence="3" id="KW-0479">Metal-binding</keyword>
<gene>
    <name evidence="9" type="ORF">NP493_608g00023</name>
</gene>
<evidence type="ECO:0000256" key="4">
    <source>
        <dbReference type="ARBA" id="ARBA00022771"/>
    </source>
</evidence>
<evidence type="ECO:0000256" key="3">
    <source>
        <dbReference type="ARBA" id="ARBA00022723"/>
    </source>
</evidence>
<dbReference type="PROSITE" id="PS50143">
    <property type="entry name" value="BIR_REPEAT_2"/>
    <property type="match status" value="2"/>
</dbReference>
<dbReference type="GO" id="GO:0005737">
    <property type="term" value="C:cytoplasm"/>
    <property type="evidence" value="ECO:0007669"/>
    <property type="project" value="TreeGrafter"/>
</dbReference>
<dbReference type="GO" id="GO:0005634">
    <property type="term" value="C:nucleus"/>
    <property type="evidence" value="ECO:0007669"/>
    <property type="project" value="TreeGrafter"/>
</dbReference>
<evidence type="ECO:0000313" key="9">
    <source>
        <dbReference type="EMBL" id="KAK2177280.1"/>
    </source>
</evidence>
<dbReference type="Gene3D" id="1.10.1170.10">
    <property type="entry name" value="Inhibitor Of Apoptosis Protein (2mihbC-IAP-1), Chain A"/>
    <property type="match status" value="2"/>
</dbReference>
<dbReference type="InterPro" id="IPR001841">
    <property type="entry name" value="Znf_RING"/>
</dbReference>
<dbReference type="GO" id="GO:0061630">
    <property type="term" value="F:ubiquitin protein ligase activity"/>
    <property type="evidence" value="ECO:0007669"/>
    <property type="project" value="TreeGrafter"/>
</dbReference>
<dbReference type="PANTHER" id="PTHR10044:SF139">
    <property type="entry name" value="DEATH-ASSOCIATED INHIBITOR OF APOPTOSIS 2"/>
    <property type="match status" value="1"/>
</dbReference>
<comment type="similarity">
    <text evidence="1">Belongs to the IAP family.</text>
</comment>
<dbReference type="GO" id="GO:0051726">
    <property type="term" value="P:regulation of cell cycle"/>
    <property type="evidence" value="ECO:0007669"/>
    <property type="project" value="TreeGrafter"/>
</dbReference>
<dbReference type="EMBL" id="JAODUO010000608">
    <property type="protein sequence ID" value="KAK2177280.1"/>
    <property type="molecule type" value="Genomic_DNA"/>
</dbReference>
<feature type="compositionally biased region" description="Polar residues" evidence="7">
    <location>
        <begin position="470"/>
        <end position="481"/>
    </location>
</feature>
<dbReference type="InterPro" id="IPR013083">
    <property type="entry name" value="Znf_RING/FYVE/PHD"/>
</dbReference>
<dbReference type="SMART" id="SM00238">
    <property type="entry name" value="BIR"/>
    <property type="match status" value="2"/>
</dbReference>
<dbReference type="Pfam" id="PF00653">
    <property type="entry name" value="BIR"/>
    <property type="match status" value="2"/>
</dbReference>
<evidence type="ECO:0000259" key="8">
    <source>
        <dbReference type="PROSITE" id="PS50089"/>
    </source>
</evidence>
<reference evidence="9" key="1">
    <citation type="journal article" date="2023" name="Mol. Biol. Evol.">
        <title>Third-Generation Sequencing Reveals the Adaptive Role of the Epigenome in Three Deep-Sea Polychaetes.</title>
        <authorList>
            <person name="Perez M."/>
            <person name="Aroh O."/>
            <person name="Sun Y."/>
            <person name="Lan Y."/>
            <person name="Juniper S.K."/>
            <person name="Young C.R."/>
            <person name="Angers B."/>
            <person name="Qian P.Y."/>
        </authorList>
    </citation>
    <scope>NUCLEOTIDE SEQUENCE</scope>
    <source>
        <strain evidence="9">R07B-5</strain>
    </source>
</reference>
<feature type="compositionally biased region" description="Low complexity" evidence="7">
    <location>
        <begin position="450"/>
        <end position="467"/>
    </location>
</feature>
<dbReference type="GO" id="GO:0008270">
    <property type="term" value="F:zinc ion binding"/>
    <property type="evidence" value="ECO:0007669"/>
    <property type="project" value="UniProtKB-KW"/>
</dbReference>
<feature type="region of interest" description="Disordered" evidence="7">
    <location>
        <begin position="434"/>
        <end position="488"/>
    </location>
</feature>
<dbReference type="PANTHER" id="PTHR10044">
    <property type="entry name" value="INHIBITOR OF APOPTOSIS"/>
    <property type="match status" value="1"/>
</dbReference>
<dbReference type="GO" id="GO:0043066">
    <property type="term" value="P:negative regulation of apoptotic process"/>
    <property type="evidence" value="ECO:0007669"/>
    <property type="project" value="TreeGrafter"/>
</dbReference>
<organism evidence="9 10">
    <name type="scientific">Ridgeia piscesae</name>
    <name type="common">Tubeworm</name>
    <dbReference type="NCBI Taxonomy" id="27915"/>
    <lineage>
        <taxon>Eukaryota</taxon>
        <taxon>Metazoa</taxon>
        <taxon>Spiralia</taxon>
        <taxon>Lophotrochozoa</taxon>
        <taxon>Annelida</taxon>
        <taxon>Polychaeta</taxon>
        <taxon>Sedentaria</taxon>
        <taxon>Canalipalpata</taxon>
        <taxon>Sabellida</taxon>
        <taxon>Siboglinidae</taxon>
        <taxon>Ridgeia</taxon>
    </lineage>
</organism>
<evidence type="ECO:0000256" key="6">
    <source>
        <dbReference type="PROSITE-ProRule" id="PRU00175"/>
    </source>
</evidence>
<sequence length="545" mass="60073">MRGNEVRGYSSYNLQGLAQLGACVADGSGQGRLLLHEDGRPSGLFLLRWSTEDLGSRRLPMTEHKRFFPTCRFVTGQDSTNVPLGEAPVVPSETNYYNKLAKQAATGHSQASGQSSLNHLTQATMRPHESLSMSTGDTTSMHLLTVTQIQEMKLESKRLESFNDWPIPAYVRPEGLAKAGVYYLGRADRVRCAFCNGILRNWQPGDEPLEKHQKHFPNCAFIKDAQAAGNVSIEEEKVNIQQASQNAVANPQPSLGVVRAEEPKSLNYSGETSRLLSFRRWPQNANQTADDLARAGFYYTGIGDSVKCFSCHGTARNWQREDDPWTEHARWFPSCNYVRTVKGDAFIRSVQAAHSGQDLIYHLCVCLGACRFPVEPRMIRARMDTTRVRSVLNMGFTRDLLYKVIENRLTTVGDDFPNVQSLMEAVFAAEEALPSSSSSRTKHERSVTNTSSTSEPATAAAAASTGADEIQTTASTSTGSSEVKPEAKATTSENRLQCKICMDDEAKILFLPCGHLCSCAKCAPALRNCPICRALIRGTVRVYLP</sequence>
<dbReference type="GO" id="GO:0006915">
    <property type="term" value="P:apoptotic process"/>
    <property type="evidence" value="ECO:0007669"/>
    <property type="project" value="UniProtKB-KW"/>
</dbReference>
<dbReference type="Gene3D" id="1.10.8.10">
    <property type="entry name" value="DNA helicase RuvA subunit, C-terminal domain"/>
    <property type="match status" value="1"/>
</dbReference>
<evidence type="ECO:0000256" key="7">
    <source>
        <dbReference type="SAM" id="MobiDB-lite"/>
    </source>
</evidence>
<accession>A0AAD9NP73</accession>
<evidence type="ECO:0000256" key="2">
    <source>
        <dbReference type="ARBA" id="ARBA00022703"/>
    </source>
</evidence>